<dbReference type="SMART" id="SM00889">
    <property type="entry name" value="EFG_IV"/>
    <property type="match status" value="1"/>
</dbReference>
<dbReference type="Gene3D" id="2.40.30.10">
    <property type="entry name" value="Translation factors"/>
    <property type="match status" value="1"/>
</dbReference>
<dbReference type="PANTHER" id="PTHR43261">
    <property type="entry name" value="TRANSLATION ELONGATION FACTOR G-RELATED"/>
    <property type="match status" value="1"/>
</dbReference>
<dbReference type="PROSITE" id="PS51722">
    <property type="entry name" value="G_TR_2"/>
    <property type="match status" value="1"/>
</dbReference>
<reference evidence="4 5" key="1">
    <citation type="journal article" date="2024" name="Front. Microbiol.">
        <title>Pangenomic and biochemical analyses of Helcococcus ovis reveal widespread tetracycline resistance and a novel bacterial species, Helcococcus bovis.</title>
        <authorList>
            <person name="Cunha F."/>
            <person name="Zhai Y."/>
            <person name="Casaro S."/>
            <person name="Jones K.L."/>
            <person name="Hernandez M."/>
            <person name="Bisinotto R.S."/>
            <person name="Kariyawasam S."/>
            <person name="Brown M.B."/>
            <person name="Phillips A."/>
            <person name="Jeong K.C."/>
            <person name="Galvao K.N."/>
        </authorList>
    </citation>
    <scope>NUCLEOTIDE SEQUENCE [LARGE SCALE GENOMIC DNA]</scope>
    <source>
        <strain evidence="4 5">KG197</strain>
    </source>
</reference>
<proteinExistence type="predicted"/>
<dbReference type="Gene3D" id="3.30.70.870">
    <property type="entry name" value="Elongation Factor G (Translational Gtpase), domain 3"/>
    <property type="match status" value="1"/>
</dbReference>
<dbReference type="CDD" id="cd16262">
    <property type="entry name" value="EFG_III"/>
    <property type="match status" value="1"/>
</dbReference>
<dbReference type="InterPro" id="IPR035647">
    <property type="entry name" value="EFG_III/V"/>
</dbReference>
<dbReference type="SMART" id="SM00838">
    <property type="entry name" value="EFG_C"/>
    <property type="match status" value="1"/>
</dbReference>
<dbReference type="GO" id="GO:0003746">
    <property type="term" value="F:translation elongation factor activity"/>
    <property type="evidence" value="ECO:0007669"/>
    <property type="project" value="UniProtKB-KW"/>
</dbReference>
<dbReference type="Pfam" id="PF14492">
    <property type="entry name" value="EFG_III"/>
    <property type="match status" value="1"/>
</dbReference>
<organism evidence="4 5">
    <name type="scientific">Helcococcus bovis</name>
    <dbReference type="NCBI Taxonomy" id="3153252"/>
    <lineage>
        <taxon>Bacteria</taxon>
        <taxon>Bacillati</taxon>
        <taxon>Bacillota</taxon>
        <taxon>Tissierellia</taxon>
        <taxon>Tissierellales</taxon>
        <taxon>Peptoniphilaceae</taxon>
        <taxon>Helcococcus</taxon>
    </lineage>
</organism>
<dbReference type="InterPro" id="IPR053905">
    <property type="entry name" value="EF-G-like_DII"/>
</dbReference>
<dbReference type="CDD" id="cd04170">
    <property type="entry name" value="EF-G_bact"/>
    <property type="match status" value="1"/>
</dbReference>
<dbReference type="Pfam" id="PF22042">
    <property type="entry name" value="EF-G_D2"/>
    <property type="match status" value="1"/>
</dbReference>
<dbReference type="Proteomes" id="UP001629536">
    <property type="component" value="Unassembled WGS sequence"/>
</dbReference>
<evidence type="ECO:0000313" key="4">
    <source>
        <dbReference type="EMBL" id="MFM1525705.1"/>
    </source>
</evidence>
<dbReference type="InterPro" id="IPR009022">
    <property type="entry name" value="EFG_III"/>
</dbReference>
<protein>
    <submittedName>
        <fullName evidence="4">Elongation factor G</fullName>
    </submittedName>
</protein>
<dbReference type="Gene3D" id="3.40.50.300">
    <property type="entry name" value="P-loop containing nucleotide triphosphate hydrolases"/>
    <property type="match status" value="1"/>
</dbReference>
<dbReference type="PRINTS" id="PR00315">
    <property type="entry name" value="ELONGATNFCT"/>
</dbReference>
<dbReference type="SUPFAM" id="SSF52540">
    <property type="entry name" value="P-loop containing nucleoside triphosphate hydrolases"/>
    <property type="match status" value="1"/>
</dbReference>
<gene>
    <name evidence="4" type="primary">fusA</name>
    <name evidence="4" type="ORF">ABGF40_08565</name>
</gene>
<dbReference type="Pfam" id="PF03764">
    <property type="entry name" value="EFG_IV"/>
    <property type="match status" value="1"/>
</dbReference>
<dbReference type="SUPFAM" id="SSF54980">
    <property type="entry name" value="EF-G C-terminal domain-like"/>
    <property type="match status" value="2"/>
</dbReference>
<dbReference type="CDD" id="cd03713">
    <property type="entry name" value="EFG_mtEFG_C"/>
    <property type="match status" value="1"/>
</dbReference>
<dbReference type="InterPro" id="IPR014721">
    <property type="entry name" value="Ribsml_uS5_D2-typ_fold_subgr"/>
</dbReference>
<comment type="caution">
    <text evidence="4">The sequence shown here is derived from an EMBL/GenBank/DDBJ whole genome shotgun (WGS) entry which is preliminary data.</text>
</comment>
<keyword evidence="4" id="KW-0648">Protein biosynthesis</keyword>
<evidence type="ECO:0000256" key="2">
    <source>
        <dbReference type="ARBA" id="ARBA00023134"/>
    </source>
</evidence>
<dbReference type="NCBIfam" id="NF009891">
    <property type="entry name" value="PRK13351.1-1"/>
    <property type="match status" value="1"/>
</dbReference>
<dbReference type="NCBIfam" id="NF009381">
    <property type="entry name" value="PRK12740.1-5"/>
    <property type="match status" value="1"/>
</dbReference>
<dbReference type="NCBIfam" id="TIGR00231">
    <property type="entry name" value="small_GTP"/>
    <property type="match status" value="1"/>
</dbReference>
<dbReference type="InterPro" id="IPR000640">
    <property type="entry name" value="EFG_V-like"/>
</dbReference>
<dbReference type="InterPro" id="IPR027417">
    <property type="entry name" value="P-loop_NTPase"/>
</dbReference>
<dbReference type="PANTHER" id="PTHR43261:SF6">
    <property type="entry name" value="ELONGATION FACTOR G-LIKE PROTEIN"/>
    <property type="match status" value="1"/>
</dbReference>
<dbReference type="InterPro" id="IPR041095">
    <property type="entry name" value="EFG_II"/>
</dbReference>
<dbReference type="InterPro" id="IPR035649">
    <property type="entry name" value="EFG_V"/>
</dbReference>
<dbReference type="Pfam" id="PF00009">
    <property type="entry name" value="GTP_EFTU"/>
    <property type="match status" value="1"/>
</dbReference>
<dbReference type="CDD" id="cd01434">
    <property type="entry name" value="EFG_mtEFG1_IV"/>
    <property type="match status" value="1"/>
</dbReference>
<dbReference type="Gene3D" id="3.30.70.240">
    <property type="match status" value="1"/>
</dbReference>
<evidence type="ECO:0000259" key="3">
    <source>
        <dbReference type="PROSITE" id="PS51722"/>
    </source>
</evidence>
<evidence type="ECO:0000256" key="1">
    <source>
        <dbReference type="ARBA" id="ARBA00022741"/>
    </source>
</evidence>
<feature type="domain" description="Tr-type G" evidence="3">
    <location>
        <begin position="7"/>
        <end position="284"/>
    </location>
</feature>
<dbReference type="SUPFAM" id="SSF54211">
    <property type="entry name" value="Ribosomal protein S5 domain 2-like"/>
    <property type="match status" value="1"/>
</dbReference>
<dbReference type="CDD" id="cd04088">
    <property type="entry name" value="EFG_mtEFG_II"/>
    <property type="match status" value="1"/>
</dbReference>
<name>A0ABW9FA57_9FIRM</name>
<dbReference type="InterPro" id="IPR009000">
    <property type="entry name" value="Transl_B-barrel_sf"/>
</dbReference>
<dbReference type="InterPro" id="IPR005517">
    <property type="entry name" value="Transl_elong_EFG/EF2_IV"/>
</dbReference>
<keyword evidence="5" id="KW-1185">Reference proteome</keyword>
<dbReference type="Gene3D" id="3.30.230.10">
    <property type="match status" value="1"/>
</dbReference>
<dbReference type="InterPro" id="IPR047872">
    <property type="entry name" value="EFG_IV"/>
</dbReference>
<dbReference type="NCBIfam" id="NF009379">
    <property type="entry name" value="PRK12740.1-3"/>
    <property type="match status" value="1"/>
</dbReference>
<dbReference type="InterPro" id="IPR005225">
    <property type="entry name" value="Small_GTP-bd"/>
</dbReference>
<dbReference type="InterPro" id="IPR020568">
    <property type="entry name" value="Ribosomal_Su5_D2-typ_SF"/>
</dbReference>
<dbReference type="RefSeq" id="WP_408127076.1">
    <property type="nucleotide sequence ID" value="NZ_JBFNFH010000031.1"/>
</dbReference>
<dbReference type="EMBL" id="JBFNFH010000031">
    <property type="protein sequence ID" value="MFM1525705.1"/>
    <property type="molecule type" value="Genomic_DNA"/>
</dbReference>
<dbReference type="Pfam" id="PF00679">
    <property type="entry name" value="EFG_C"/>
    <property type="match status" value="1"/>
</dbReference>
<evidence type="ECO:0000313" key="5">
    <source>
        <dbReference type="Proteomes" id="UP001629536"/>
    </source>
</evidence>
<keyword evidence="4" id="KW-0251">Elongation factor</keyword>
<keyword evidence="2" id="KW-0342">GTP-binding</keyword>
<dbReference type="SUPFAM" id="SSF50447">
    <property type="entry name" value="Translation proteins"/>
    <property type="match status" value="1"/>
</dbReference>
<dbReference type="InterPro" id="IPR000795">
    <property type="entry name" value="T_Tr_GTP-bd_dom"/>
</dbReference>
<accession>A0ABW9FA57</accession>
<sequence length="690" mass="76698">MKNYNTGRIRNLALVGHSGSGKTSLTEAMLFKAGTIGKLGNINSGNTVSDFDKEEIERKASISLSVSSLEWNDTKINLIDAPGYFDFEGQVKSALKASEAALFVLDAQAGIEVGTEKYWKYCEKIGLPRIIFVNKIDKEDVNFNELVANLHTQFGKKVTPLVLTLGDGAHPGAGKDFKGLIDVMKKEAYTYNGFDREKAMIPEIRMLEVEEVYNQLAEIVALTDDNLMEKFFEGINFTTEEFAKGITNAMIAGSVVPLIVGSATEGYGIDELLNIISYYMPAPNNKKAHIGFRALEGENRLVDENQPFSAYVFKTYMDPFVGRISLFKVLSGKITKDDSIYNSTRKLDEKSAGLFRLEGKKQIEVDQVVAGDIGAFTKLEETETGDTLSDKNNSIVFKTLKQPQASLTYAIVPKTKKDEDKIGHALLKLQEEDTSFVFERNNETKQLTISGVGNVQLQIVLDKLKNKYGVETERIPLRIPYRETITGKSDVQGKHKKQSGGAGQYGDVFIKFEPIEEGFEFTEEVFGGAVPKNYFPAVEKGLEESLEKGILAGYPVVGIKATLYDGSYHPVDSNEMSFKLAASIAFKEGMKKANPVLLEPIMKLETTIPEEYLGDVMGDINKKRGRILGMEPQEDGTQVIIAEAPYAELFEYAIDLRSMTQGRGSFEMEFVRYEQVPKEQSNKIIEEANK</sequence>
<keyword evidence="1" id="KW-0547">Nucleotide-binding</keyword>